<evidence type="ECO:0000259" key="4">
    <source>
        <dbReference type="Pfam" id="PF03372"/>
    </source>
</evidence>
<dbReference type="InterPro" id="IPR017766">
    <property type="entry name" value="Sphingomyelinase/PLipase_C"/>
</dbReference>
<dbReference type="Pfam" id="PF03372">
    <property type="entry name" value="Exo_endo_phos"/>
    <property type="match status" value="1"/>
</dbReference>
<feature type="domain" description="Endonuclease/exonuclease/phosphatase" evidence="4">
    <location>
        <begin position="76"/>
        <end position="321"/>
    </location>
</feature>
<dbReference type="InterPro" id="IPR038772">
    <property type="entry name" value="Sph/SMPD2-like"/>
</dbReference>
<evidence type="ECO:0000256" key="2">
    <source>
        <dbReference type="ARBA" id="ARBA00012369"/>
    </source>
</evidence>
<gene>
    <name evidence="5" type="ORF">H4219_000578</name>
</gene>
<dbReference type="PANTHER" id="PTHR16320">
    <property type="entry name" value="SPHINGOMYELINASE FAMILY MEMBER"/>
    <property type="match status" value="1"/>
</dbReference>
<dbReference type="InterPro" id="IPR005135">
    <property type="entry name" value="Endo/exonuclease/phosphatase"/>
</dbReference>
<evidence type="ECO:0000256" key="1">
    <source>
        <dbReference type="ARBA" id="ARBA00006335"/>
    </source>
</evidence>
<name>A0A9W8A2P5_9FUNG</name>
<comment type="caution">
    <text evidence="5">The sequence shown here is derived from an EMBL/GenBank/DDBJ whole genome shotgun (WGS) entry which is preliminary data.</text>
</comment>
<dbReference type="GO" id="GO:0005576">
    <property type="term" value="C:extracellular region"/>
    <property type="evidence" value="ECO:0007669"/>
    <property type="project" value="InterPro"/>
</dbReference>
<proteinExistence type="inferred from homology"/>
<dbReference type="EC" id="3.1.4.12" evidence="2"/>
<accession>A0A9W8A2P5</accession>
<evidence type="ECO:0000313" key="6">
    <source>
        <dbReference type="Proteomes" id="UP001150538"/>
    </source>
</evidence>
<dbReference type="GO" id="GO:0004767">
    <property type="term" value="F:sphingomyelin phosphodiesterase activity"/>
    <property type="evidence" value="ECO:0007669"/>
    <property type="project" value="UniProtKB-EC"/>
</dbReference>
<dbReference type="OrthoDB" id="40902at2759"/>
<comment type="similarity">
    <text evidence="1">Belongs to the neutral sphingomyelinase family.</text>
</comment>
<keyword evidence="3" id="KW-0378">Hydrolase</keyword>
<dbReference type="EMBL" id="JANBPU010000004">
    <property type="protein sequence ID" value="KAJ1921541.1"/>
    <property type="molecule type" value="Genomic_DNA"/>
</dbReference>
<evidence type="ECO:0000313" key="5">
    <source>
        <dbReference type="EMBL" id="KAJ1921541.1"/>
    </source>
</evidence>
<dbReference type="AlphaFoldDB" id="A0A9W8A2P5"/>
<dbReference type="PANTHER" id="PTHR16320:SF1">
    <property type="entry name" value="SPHINGOMYELINASE DDB_G0288017"/>
    <property type="match status" value="1"/>
</dbReference>
<dbReference type="GO" id="GO:0005737">
    <property type="term" value="C:cytoplasm"/>
    <property type="evidence" value="ECO:0007669"/>
    <property type="project" value="TreeGrafter"/>
</dbReference>
<keyword evidence="6" id="KW-1185">Reference proteome</keyword>
<dbReference type="Gene3D" id="3.60.10.10">
    <property type="entry name" value="Endonuclease/exonuclease/phosphatase"/>
    <property type="match status" value="1"/>
</dbReference>
<reference evidence="5" key="1">
    <citation type="submission" date="2022-07" db="EMBL/GenBank/DDBJ databases">
        <title>Phylogenomic reconstructions and comparative analyses of Kickxellomycotina fungi.</title>
        <authorList>
            <person name="Reynolds N.K."/>
            <person name="Stajich J.E."/>
            <person name="Barry K."/>
            <person name="Grigoriev I.V."/>
            <person name="Crous P."/>
            <person name="Smith M.E."/>
        </authorList>
    </citation>
    <scope>NUCLEOTIDE SEQUENCE</scope>
    <source>
        <strain evidence="5">NBRC 100468</strain>
    </source>
</reference>
<sequence>MTAQGQTAEQVTASFLRALKENPTFGYSSSSQEEQANTSTGDNVKVRVLTQNMFIRPPGIKNNENDYKDERLQFLITEVLNDYDVVCLQEMFEFGSNRRKTLINAAKKLGFEYYVASPSKHVWNIQIDGGLMILSRFPIVEFDRITYKRGMMSDWLASKGVLYAKIAIPSPKSSAKLVDFAKNKKIVASENDSTLILDKGESKAEATVEAATHLHLFTTHTQASYGALVDMQQPDVKHRLLQLHQFHNFLENILPKHRKDGEPVVLVGDFNVDSRAHNLPEDSKYEEEIRDGKDTSVEGKAMSDILRGEGIDPSILGPNNKDAFKGKKIFEFEDALYSRHGYHPVTFGNIIIDKDGNVKPRESVLTTKSDNMVMHSIDYLFWYNPGQHQSAKAKLENLAVVPNFISGKPYTQISDHYGVGGIITFEASE</sequence>
<dbReference type="InterPro" id="IPR036691">
    <property type="entry name" value="Endo/exonu/phosph_ase_sf"/>
</dbReference>
<evidence type="ECO:0000256" key="3">
    <source>
        <dbReference type="ARBA" id="ARBA00022801"/>
    </source>
</evidence>
<dbReference type="CDD" id="cd09078">
    <property type="entry name" value="nSMase"/>
    <property type="match status" value="1"/>
</dbReference>
<dbReference type="SUPFAM" id="SSF56219">
    <property type="entry name" value="DNase I-like"/>
    <property type="match status" value="1"/>
</dbReference>
<protein>
    <recommendedName>
        <fullName evidence="2">sphingomyelin phosphodiesterase</fullName>
        <ecNumber evidence="2">3.1.4.12</ecNumber>
    </recommendedName>
</protein>
<dbReference type="Proteomes" id="UP001150538">
    <property type="component" value="Unassembled WGS sequence"/>
</dbReference>
<organism evidence="5 6">
    <name type="scientific">Mycoemilia scoparia</name>
    <dbReference type="NCBI Taxonomy" id="417184"/>
    <lineage>
        <taxon>Eukaryota</taxon>
        <taxon>Fungi</taxon>
        <taxon>Fungi incertae sedis</taxon>
        <taxon>Zoopagomycota</taxon>
        <taxon>Kickxellomycotina</taxon>
        <taxon>Kickxellomycetes</taxon>
        <taxon>Kickxellales</taxon>
        <taxon>Kickxellaceae</taxon>
        <taxon>Mycoemilia</taxon>
    </lineage>
</organism>